<proteinExistence type="predicted"/>
<dbReference type="Proteomes" id="UP000503312">
    <property type="component" value="Chromosome"/>
</dbReference>
<dbReference type="EMBL" id="CP028942">
    <property type="protein sequence ID" value="QKM64228.1"/>
    <property type="molecule type" value="Genomic_DNA"/>
</dbReference>
<protein>
    <submittedName>
        <fullName evidence="1">Uncharacterized protein</fullName>
    </submittedName>
</protein>
<evidence type="ECO:0000313" key="2">
    <source>
        <dbReference type="Proteomes" id="UP000503312"/>
    </source>
</evidence>
<dbReference type="AlphaFoldDB" id="A0A6M9PY07"/>
<dbReference type="RefSeq" id="WP_173955270.1">
    <property type="nucleotide sequence ID" value="NZ_CP028942.1"/>
</dbReference>
<sequence>MKPFYIDYPQEKIEEHQHAYRCAHCKIPTTIIFGLLENHAEDCAYRTQQSKWTQLAAKLKPHKEHFDEPHADEVD</sequence>
<dbReference type="KEGG" id="ptrp:DCO17_02665"/>
<name>A0A6M9PY07_9BURK</name>
<reference evidence="1 2" key="1">
    <citation type="submission" date="2018-04" db="EMBL/GenBank/DDBJ databases">
        <title>Polynucleobacter sp. UH21B genome.</title>
        <authorList>
            <person name="Hahn M.W."/>
        </authorList>
    </citation>
    <scope>NUCLEOTIDE SEQUENCE [LARGE SCALE GENOMIC DNA]</scope>
    <source>
        <strain evidence="1 2">MWH-UH21B</strain>
    </source>
</reference>
<accession>A0A6M9PY07</accession>
<evidence type="ECO:0000313" key="1">
    <source>
        <dbReference type="EMBL" id="QKM64228.1"/>
    </source>
</evidence>
<organism evidence="1 2">
    <name type="scientific">Polynucleobacter tropicus</name>
    <dbReference type="NCBI Taxonomy" id="1743174"/>
    <lineage>
        <taxon>Bacteria</taxon>
        <taxon>Pseudomonadati</taxon>
        <taxon>Pseudomonadota</taxon>
        <taxon>Betaproteobacteria</taxon>
        <taxon>Burkholderiales</taxon>
        <taxon>Burkholderiaceae</taxon>
        <taxon>Polynucleobacter</taxon>
    </lineage>
</organism>
<keyword evidence="2" id="KW-1185">Reference proteome</keyword>
<gene>
    <name evidence="1" type="ORF">DCO17_02665</name>
</gene>